<reference evidence="14" key="1">
    <citation type="journal article" date="2016" name="Nature">
        <title>Genome evolution in the allotetraploid frog Xenopus laevis.</title>
        <authorList>
            <person name="Session A.M."/>
            <person name="Uno Y."/>
            <person name="Kwon T."/>
            <person name="Chapman J.A."/>
            <person name="Toyoda A."/>
            <person name="Takahashi S."/>
            <person name="Fukui A."/>
            <person name="Hikosaka A."/>
            <person name="Suzuki A."/>
            <person name="Kondo M."/>
            <person name="van Heeringen S.J."/>
            <person name="Quigley I."/>
            <person name="Heinz S."/>
            <person name="Ogino H."/>
            <person name="Ochi H."/>
            <person name="Hellsten U."/>
            <person name="Lyons J.B."/>
            <person name="Simakov O."/>
            <person name="Putnam N."/>
            <person name="Stites J."/>
            <person name="Kuroki Y."/>
            <person name="Tanaka T."/>
            <person name="Michiue T."/>
            <person name="Watanabe M."/>
            <person name="Bogdanovic O."/>
            <person name="Lister R."/>
            <person name="Georgiou G."/>
            <person name="Paranjpe S.S."/>
            <person name="van Kruijsbergen I."/>
            <person name="Shu S."/>
            <person name="Carlson J."/>
            <person name="Kinoshita T."/>
            <person name="Ohta Y."/>
            <person name="Mawaribuchi S."/>
            <person name="Jenkins J."/>
            <person name="Grimwood J."/>
            <person name="Schmutz J."/>
            <person name="Mitros T."/>
            <person name="Mozaffari S.V."/>
            <person name="Suzuki Y."/>
            <person name="Haramoto Y."/>
            <person name="Yamamoto T.S."/>
            <person name="Takagi C."/>
            <person name="Heald R."/>
            <person name="Miller K."/>
            <person name="Haudenschild C."/>
            <person name="Kitzman J."/>
            <person name="Nakayama T."/>
            <person name="Izutsu Y."/>
            <person name="Robert J."/>
            <person name="Fortriede J."/>
            <person name="Burns K."/>
            <person name="Lotay V."/>
            <person name="Karimi K."/>
            <person name="Yasuoka Y."/>
            <person name="Dichmann D.S."/>
            <person name="Flajnik M.F."/>
            <person name="Houston D.W."/>
            <person name="Shendure J."/>
            <person name="DuPasquier L."/>
            <person name="Vize P.D."/>
            <person name="Zorn A.M."/>
            <person name="Ito M."/>
            <person name="Marcotte E.M."/>
            <person name="Wallingford J.B."/>
            <person name="Ito Y."/>
            <person name="Asashima M."/>
            <person name="Ueno N."/>
            <person name="Matsuda Y."/>
            <person name="Veenstra G.J."/>
            <person name="Fujiyama A."/>
            <person name="Harland R.M."/>
            <person name="Taira M."/>
            <person name="Rokhsar D.S."/>
        </authorList>
    </citation>
    <scope>NUCLEOTIDE SEQUENCE [LARGE SCALE GENOMIC DNA]</scope>
    <source>
        <strain evidence="14">J</strain>
    </source>
</reference>
<feature type="transmembrane region" description="Helical" evidence="11">
    <location>
        <begin position="774"/>
        <end position="796"/>
    </location>
</feature>
<feature type="domain" description="APCDD1" evidence="12">
    <location>
        <begin position="327"/>
        <end position="567"/>
    </location>
</feature>
<proteinExistence type="inferred from homology"/>
<dbReference type="GO" id="GO:0005886">
    <property type="term" value="C:plasma membrane"/>
    <property type="evidence" value="ECO:0007669"/>
    <property type="project" value="UniProtKB-SubCell"/>
</dbReference>
<evidence type="ECO:0000256" key="9">
    <source>
        <dbReference type="ARBA" id="ARBA00040474"/>
    </source>
</evidence>
<keyword evidence="2" id="KW-1003">Cell membrane</keyword>
<comment type="subcellular location">
    <subcellularLocation>
        <location evidence="1">Cell membrane</location>
        <topology evidence="1">Single-pass type I membrane protein</topology>
    </subcellularLocation>
</comment>
<dbReference type="GO" id="GO:0017147">
    <property type="term" value="F:Wnt-protein binding"/>
    <property type="evidence" value="ECO:0007669"/>
    <property type="project" value="InterPro"/>
</dbReference>
<dbReference type="InterPro" id="IPR042425">
    <property type="entry name" value="APCDD1"/>
</dbReference>
<keyword evidence="7" id="KW-0325">Glycoprotein</keyword>
<evidence type="ECO:0000256" key="6">
    <source>
        <dbReference type="ARBA" id="ARBA00023136"/>
    </source>
</evidence>
<evidence type="ECO:0000313" key="14">
    <source>
        <dbReference type="Proteomes" id="UP000694892"/>
    </source>
</evidence>
<dbReference type="InterPro" id="IPR029405">
    <property type="entry name" value="APCDD1_dom"/>
</dbReference>
<evidence type="ECO:0000256" key="4">
    <source>
        <dbReference type="ARBA" id="ARBA00022692"/>
    </source>
</evidence>
<dbReference type="Pfam" id="PF14921">
    <property type="entry name" value="APCDDC"/>
    <property type="match status" value="3"/>
</dbReference>
<keyword evidence="11" id="KW-1133">Transmembrane helix</keyword>
<dbReference type="GO" id="GO:0016055">
    <property type="term" value="P:Wnt signaling pathway"/>
    <property type="evidence" value="ECO:0007669"/>
    <property type="project" value="UniProtKB-KW"/>
</dbReference>
<dbReference type="PANTHER" id="PTHR31021:SF2">
    <property type="entry name" value="PROTEIN APCDD1"/>
    <property type="match status" value="1"/>
</dbReference>
<evidence type="ECO:0000256" key="2">
    <source>
        <dbReference type="ARBA" id="ARBA00022475"/>
    </source>
</evidence>
<dbReference type="AlphaFoldDB" id="A0A974CJW2"/>
<evidence type="ECO:0000256" key="11">
    <source>
        <dbReference type="SAM" id="Phobius"/>
    </source>
</evidence>
<keyword evidence="5" id="KW-0732">Signal</keyword>
<evidence type="ECO:0000259" key="12">
    <source>
        <dbReference type="SMART" id="SM01352"/>
    </source>
</evidence>
<evidence type="ECO:0000256" key="5">
    <source>
        <dbReference type="ARBA" id="ARBA00022729"/>
    </source>
</evidence>
<evidence type="ECO:0000256" key="1">
    <source>
        <dbReference type="ARBA" id="ARBA00004251"/>
    </source>
</evidence>
<dbReference type="GO" id="GO:0030178">
    <property type="term" value="P:negative regulation of Wnt signaling pathway"/>
    <property type="evidence" value="ECO:0007669"/>
    <property type="project" value="InterPro"/>
</dbReference>
<keyword evidence="4 11" id="KW-0812">Transmembrane</keyword>
<evidence type="ECO:0000256" key="7">
    <source>
        <dbReference type="ARBA" id="ARBA00023180"/>
    </source>
</evidence>
<name>A0A974CJW2_XENLA</name>
<feature type="region of interest" description="Disordered" evidence="10">
    <location>
        <begin position="721"/>
        <end position="742"/>
    </location>
</feature>
<dbReference type="SMART" id="SM01352">
    <property type="entry name" value="APCDDC"/>
    <property type="match status" value="2"/>
</dbReference>
<dbReference type="PANTHER" id="PTHR31021">
    <property type="entry name" value="ADENOMATOSIS POLYPOSIS COLI DOWN-REGULATED 1"/>
    <property type="match status" value="1"/>
</dbReference>
<evidence type="ECO:0000256" key="8">
    <source>
        <dbReference type="ARBA" id="ARBA00038384"/>
    </source>
</evidence>
<dbReference type="EMBL" id="CM004477">
    <property type="protein sequence ID" value="OCT74602.1"/>
    <property type="molecule type" value="Genomic_DNA"/>
</dbReference>
<dbReference type="Proteomes" id="UP000694892">
    <property type="component" value="Chromosome 6S"/>
</dbReference>
<evidence type="ECO:0000313" key="13">
    <source>
        <dbReference type="EMBL" id="OCT74602.1"/>
    </source>
</evidence>
<keyword evidence="3" id="KW-0879">Wnt signaling pathway</keyword>
<sequence length="800" mass="90841">MGISSYSPSLISCFFPLITLLGKTFDRWIKILRIVRFEGFNHSIGLFFLRSFNRSICDSQSLLRNNANTPLALLFRKGDRATIHHSALDFSSLAISYRRQGGEIEHRTMDRRRVAFSEECKRSITQLHSAWRINASTTSPVFGALDATSLVRELALSEFRLAKCCDACKAIAGKFSPLSKFAPWSLYGMMTFQINLDIGKISALTLPDTRLHTHFLEKSPWREFQCQHMLKHLHNGARVTVQMPPNIEGHWVSMGKKKYGANSLTCGNSPATASLATLRQAKICQNYANSLKCKVSSRSPKNGEVAKASLAQEVTLSKIHIIRLVLECKVVLQSISFGSEFTPAPVSKLAKSRNDVTLACEFSPACEVRSGPEFITRSYRFYNNNTFKAYQYYYGNNHCTTPTYTLVIRGKIRLKQASWIIRGGTEADYQLHNVQVIPHSETVAEKLTRLVNHTCHSFVPGDLPWEPGISYDLWREEGGFKCTKALNFAMHELQLIRVEKQYMHHNLDHLVEELFLGDIHTDPTQRMYYRPSSYQPPLQNAKNHNQNCVACRIISRSNEHHPPILAPKADLPFGLHGEWVSQRCEVRPEVLFLTRHFIFNDNNHTWEGFYYHYSDPICKHPSFTIYAKGRYSRGVYSSKVMGGTEFVFKVNHMKVTPMDFATASLLNVFNGDECGAEGSWKVGMEQDVTHTNGCVALGIKLPHTEYELFRMEQDNRGRYLLYNGQRPSDGSSPDRPEKRATSYQMPLVQCTSAPLNPEGAHDGQQKSQSRNSAAGHFFLFLFSNIFLLFICTLLHLEILS</sequence>
<evidence type="ECO:0000256" key="3">
    <source>
        <dbReference type="ARBA" id="ARBA00022687"/>
    </source>
</evidence>
<evidence type="ECO:0000256" key="10">
    <source>
        <dbReference type="SAM" id="MobiDB-lite"/>
    </source>
</evidence>
<protein>
    <recommendedName>
        <fullName evidence="9">Protein APCDD1</fullName>
    </recommendedName>
</protein>
<accession>A0A974CJW2</accession>
<organism evidence="13 14">
    <name type="scientific">Xenopus laevis</name>
    <name type="common">African clawed frog</name>
    <dbReference type="NCBI Taxonomy" id="8355"/>
    <lineage>
        <taxon>Eukaryota</taxon>
        <taxon>Metazoa</taxon>
        <taxon>Chordata</taxon>
        <taxon>Craniata</taxon>
        <taxon>Vertebrata</taxon>
        <taxon>Euteleostomi</taxon>
        <taxon>Amphibia</taxon>
        <taxon>Batrachia</taxon>
        <taxon>Anura</taxon>
        <taxon>Pipoidea</taxon>
        <taxon>Pipidae</taxon>
        <taxon>Xenopodinae</taxon>
        <taxon>Xenopus</taxon>
        <taxon>Xenopus</taxon>
    </lineage>
</organism>
<comment type="similarity">
    <text evidence="8">Belongs to the APCDD1 family.</text>
</comment>
<gene>
    <name evidence="13" type="ORF">XELAEV_18033587mg</name>
</gene>
<feature type="domain" description="APCDD1" evidence="12">
    <location>
        <begin position="568"/>
        <end position="758"/>
    </location>
</feature>
<keyword evidence="6 11" id="KW-0472">Membrane</keyword>